<dbReference type="GO" id="GO:0032259">
    <property type="term" value="P:methylation"/>
    <property type="evidence" value="ECO:0007669"/>
    <property type="project" value="UniProtKB-KW"/>
</dbReference>
<dbReference type="Proteomes" id="UP001156831">
    <property type="component" value="Unassembled WGS sequence"/>
</dbReference>
<dbReference type="RefSeq" id="WP_280603008.1">
    <property type="nucleotide sequence ID" value="NZ_JARXRN010000028.1"/>
</dbReference>
<name>A0ABT6JN12_9GAMM</name>
<dbReference type="PANTHER" id="PTHR42912">
    <property type="entry name" value="METHYLTRANSFERASE"/>
    <property type="match status" value="1"/>
</dbReference>
<evidence type="ECO:0000313" key="2">
    <source>
        <dbReference type="EMBL" id="MDH5832070.1"/>
    </source>
</evidence>
<dbReference type="EC" id="2.1.-.-" evidence="2"/>
<keyword evidence="2" id="KW-0489">Methyltransferase</keyword>
<dbReference type="InterPro" id="IPR029063">
    <property type="entry name" value="SAM-dependent_MTases_sf"/>
</dbReference>
<dbReference type="InterPro" id="IPR041698">
    <property type="entry name" value="Methyltransf_25"/>
</dbReference>
<dbReference type="InterPro" id="IPR050508">
    <property type="entry name" value="Methyltransf_Superfamily"/>
</dbReference>
<protein>
    <submittedName>
        <fullName evidence="2">Class I SAM-dependent methyltransferase</fullName>
        <ecNumber evidence="2">2.1.-.-</ecNumber>
    </submittedName>
</protein>
<gene>
    <name evidence="2" type="ORF">QFW80_16250</name>
</gene>
<dbReference type="PANTHER" id="PTHR42912:SF93">
    <property type="entry name" value="N6-ADENOSINE-METHYLTRANSFERASE TMT1A"/>
    <property type="match status" value="1"/>
</dbReference>
<keyword evidence="2" id="KW-0808">Transferase</keyword>
<dbReference type="EMBL" id="JARXRN010000028">
    <property type="protein sequence ID" value="MDH5832070.1"/>
    <property type="molecule type" value="Genomic_DNA"/>
</dbReference>
<feature type="domain" description="Methyltransferase" evidence="1">
    <location>
        <begin position="48"/>
        <end position="140"/>
    </location>
</feature>
<accession>A0ABT6JN12</accession>
<proteinExistence type="predicted"/>
<evidence type="ECO:0000259" key="1">
    <source>
        <dbReference type="Pfam" id="PF13649"/>
    </source>
</evidence>
<organism evidence="2 3">
    <name type="scientific">Luteimonas rhizosphaericola</name>
    <dbReference type="NCBI Taxonomy" id="3042024"/>
    <lineage>
        <taxon>Bacteria</taxon>
        <taxon>Pseudomonadati</taxon>
        <taxon>Pseudomonadota</taxon>
        <taxon>Gammaproteobacteria</taxon>
        <taxon>Lysobacterales</taxon>
        <taxon>Lysobacteraceae</taxon>
        <taxon>Luteimonas</taxon>
    </lineage>
</organism>
<dbReference type="GO" id="GO:0008168">
    <property type="term" value="F:methyltransferase activity"/>
    <property type="evidence" value="ECO:0007669"/>
    <property type="project" value="UniProtKB-KW"/>
</dbReference>
<dbReference type="Pfam" id="PF13649">
    <property type="entry name" value="Methyltransf_25"/>
    <property type="match status" value="1"/>
</dbReference>
<evidence type="ECO:0000313" key="3">
    <source>
        <dbReference type="Proteomes" id="UP001156831"/>
    </source>
</evidence>
<dbReference type="CDD" id="cd02440">
    <property type="entry name" value="AdoMet_MTases"/>
    <property type="match status" value="1"/>
</dbReference>
<comment type="caution">
    <text evidence="2">The sequence shown here is derived from an EMBL/GenBank/DDBJ whole genome shotgun (WGS) entry which is preliminary data.</text>
</comment>
<keyword evidence="3" id="KW-1185">Reference proteome</keyword>
<dbReference type="SUPFAM" id="SSF53335">
    <property type="entry name" value="S-adenosyl-L-methionine-dependent methyltransferases"/>
    <property type="match status" value="1"/>
</dbReference>
<reference evidence="2 3" key="1">
    <citation type="submission" date="2023-04" db="EMBL/GenBank/DDBJ databases">
        <title>Luteimonas sp. M1R5S18.</title>
        <authorList>
            <person name="Sun J.-Q."/>
        </authorList>
    </citation>
    <scope>NUCLEOTIDE SEQUENCE [LARGE SCALE GENOMIC DNA]</scope>
    <source>
        <strain evidence="2 3">M1R5S18</strain>
    </source>
</reference>
<dbReference type="Gene3D" id="3.40.50.150">
    <property type="entry name" value="Vaccinia Virus protein VP39"/>
    <property type="match status" value="1"/>
</dbReference>
<sequence length="283" mass="31576">MSEAIDRINLRTMRDPAVVAHYARPWGLSPAEEATFARVAPLARGRRILDIGVGGGRTVEALRAISEDYLGIDYSADMVEACRRRFPEARFEFADARALDGIADGSVGLAVFACNGIGMVSHADRLRILREVRRVLEPGGLFVFSTHNRNSPEFARGFRLPSFEWSWHPLRAAVRSLRFCGELALRWRNRRHFRPFEVHAPDYAIINDQCHHYGTMLYYVTLEQQQRQLADAGFDPDAEAFDLAGLPIRDDSPHDSITLIARKPGAAHATAFADAARAHPVAG</sequence>